<sequence length="88" mass="10422">LCGLPNESLLWRNMGAIQREEDSVPQNQWIQQYGHTIAYCRLFSMHRLWTMDTRVLNHIMVHHTIYQRPFPIRYMLSRAVGPGVLVTK</sequence>
<dbReference type="OrthoDB" id="2801521at2759"/>
<name>K5VAE8_PHACS</name>
<dbReference type="GeneID" id="18920083"/>
<dbReference type="RefSeq" id="XP_007391338.1">
    <property type="nucleotide sequence ID" value="XM_007391276.1"/>
</dbReference>
<dbReference type="InterPro" id="IPR036396">
    <property type="entry name" value="Cyt_P450_sf"/>
</dbReference>
<dbReference type="KEGG" id="pco:PHACADRAFT_57420"/>
<evidence type="ECO:0000313" key="2">
    <source>
        <dbReference type="Proteomes" id="UP000008370"/>
    </source>
</evidence>
<feature type="non-terminal residue" evidence="1">
    <location>
        <position position="88"/>
    </location>
</feature>
<proteinExistence type="predicted"/>
<dbReference type="GO" id="GO:0005506">
    <property type="term" value="F:iron ion binding"/>
    <property type="evidence" value="ECO:0007669"/>
    <property type="project" value="InterPro"/>
</dbReference>
<accession>K5VAE8</accession>
<dbReference type="Gene3D" id="1.10.630.10">
    <property type="entry name" value="Cytochrome P450"/>
    <property type="match status" value="1"/>
</dbReference>
<reference evidence="1 2" key="1">
    <citation type="journal article" date="2012" name="BMC Genomics">
        <title>Comparative genomics of the white-rot fungi, Phanerochaete carnosa and P. chrysosporium, to elucidate the genetic basis of the distinct wood types they colonize.</title>
        <authorList>
            <person name="Suzuki H."/>
            <person name="MacDonald J."/>
            <person name="Syed K."/>
            <person name="Salamov A."/>
            <person name="Hori C."/>
            <person name="Aerts A."/>
            <person name="Henrissat B."/>
            <person name="Wiebenga A."/>
            <person name="vanKuyk P.A."/>
            <person name="Barry K."/>
            <person name="Lindquist E."/>
            <person name="LaButti K."/>
            <person name="Lapidus A."/>
            <person name="Lucas S."/>
            <person name="Coutinho P."/>
            <person name="Gong Y."/>
            <person name="Samejima M."/>
            <person name="Mahadevan R."/>
            <person name="Abou-Zaid M."/>
            <person name="de Vries R.P."/>
            <person name="Igarashi K."/>
            <person name="Yadav J.S."/>
            <person name="Grigoriev I.V."/>
            <person name="Master E.R."/>
        </authorList>
    </citation>
    <scope>NUCLEOTIDE SEQUENCE [LARGE SCALE GENOMIC DNA]</scope>
    <source>
        <strain evidence="1 2">HHB-10118-sp</strain>
    </source>
</reference>
<dbReference type="GO" id="GO:0016705">
    <property type="term" value="F:oxidoreductase activity, acting on paired donors, with incorporation or reduction of molecular oxygen"/>
    <property type="evidence" value="ECO:0007669"/>
    <property type="project" value="InterPro"/>
</dbReference>
<dbReference type="HOGENOM" id="CLU_001570_8_3_1"/>
<evidence type="ECO:0000313" key="1">
    <source>
        <dbReference type="EMBL" id="EKM59816.1"/>
    </source>
</evidence>
<dbReference type="Proteomes" id="UP000008370">
    <property type="component" value="Unassembled WGS sequence"/>
</dbReference>
<dbReference type="EMBL" id="JH930469">
    <property type="protein sequence ID" value="EKM59816.1"/>
    <property type="molecule type" value="Genomic_DNA"/>
</dbReference>
<dbReference type="AlphaFoldDB" id="K5VAE8"/>
<protein>
    <submittedName>
        <fullName evidence="1">Uncharacterized protein</fullName>
    </submittedName>
</protein>
<dbReference type="GO" id="GO:0020037">
    <property type="term" value="F:heme binding"/>
    <property type="evidence" value="ECO:0007669"/>
    <property type="project" value="InterPro"/>
</dbReference>
<organism evidence="1 2">
    <name type="scientific">Phanerochaete carnosa (strain HHB-10118-sp)</name>
    <name type="common">White-rot fungus</name>
    <name type="synonym">Peniophora carnosa</name>
    <dbReference type="NCBI Taxonomy" id="650164"/>
    <lineage>
        <taxon>Eukaryota</taxon>
        <taxon>Fungi</taxon>
        <taxon>Dikarya</taxon>
        <taxon>Basidiomycota</taxon>
        <taxon>Agaricomycotina</taxon>
        <taxon>Agaricomycetes</taxon>
        <taxon>Polyporales</taxon>
        <taxon>Phanerochaetaceae</taxon>
        <taxon>Phanerochaete</taxon>
    </lineage>
</organism>
<dbReference type="InParanoid" id="K5VAE8"/>
<feature type="non-terminal residue" evidence="1">
    <location>
        <position position="1"/>
    </location>
</feature>
<gene>
    <name evidence="1" type="ORF">PHACADRAFT_57420</name>
</gene>
<dbReference type="GO" id="GO:0004497">
    <property type="term" value="F:monooxygenase activity"/>
    <property type="evidence" value="ECO:0007669"/>
    <property type="project" value="InterPro"/>
</dbReference>
<keyword evidence="2" id="KW-1185">Reference proteome</keyword>